<reference evidence="2" key="1">
    <citation type="journal article" date="2023" name="PhytoFront">
        <title>Draft Genome Resources of Seven Strains of Tilletia horrida, Causal Agent of Kernel Smut of Rice.</title>
        <authorList>
            <person name="Khanal S."/>
            <person name="Antony Babu S."/>
            <person name="Zhou X.G."/>
        </authorList>
    </citation>
    <scope>NUCLEOTIDE SEQUENCE</scope>
    <source>
        <strain evidence="2">TX3</strain>
    </source>
</reference>
<accession>A0AAN6JJ07</accession>
<evidence type="ECO:0000256" key="1">
    <source>
        <dbReference type="SAM" id="MobiDB-lite"/>
    </source>
</evidence>
<protein>
    <submittedName>
        <fullName evidence="2">Uncharacterized protein</fullName>
    </submittedName>
</protein>
<dbReference type="EMBL" id="JAPDMQ010000329">
    <property type="protein sequence ID" value="KAK0527004.1"/>
    <property type="molecule type" value="Genomic_DNA"/>
</dbReference>
<evidence type="ECO:0000313" key="2">
    <source>
        <dbReference type="EMBL" id="KAK0527004.1"/>
    </source>
</evidence>
<dbReference type="AlphaFoldDB" id="A0AAN6JJ07"/>
<feature type="compositionally biased region" description="Low complexity" evidence="1">
    <location>
        <begin position="112"/>
        <end position="121"/>
    </location>
</feature>
<feature type="compositionally biased region" description="Low complexity" evidence="1">
    <location>
        <begin position="63"/>
        <end position="99"/>
    </location>
</feature>
<keyword evidence="3" id="KW-1185">Reference proteome</keyword>
<proteinExistence type="predicted"/>
<feature type="compositionally biased region" description="Polar residues" evidence="1">
    <location>
        <begin position="34"/>
        <end position="56"/>
    </location>
</feature>
<feature type="region of interest" description="Disordered" evidence="1">
    <location>
        <begin position="1"/>
        <end position="121"/>
    </location>
</feature>
<feature type="compositionally biased region" description="Low complexity" evidence="1">
    <location>
        <begin position="21"/>
        <end position="33"/>
    </location>
</feature>
<dbReference type="Proteomes" id="UP001176521">
    <property type="component" value="Unassembled WGS sequence"/>
</dbReference>
<name>A0AAN6JJ07_9BASI</name>
<comment type="caution">
    <text evidence="2">The sequence shown here is derived from an EMBL/GenBank/DDBJ whole genome shotgun (WGS) entry which is preliminary data.</text>
</comment>
<organism evidence="2 3">
    <name type="scientific">Tilletia horrida</name>
    <dbReference type="NCBI Taxonomy" id="155126"/>
    <lineage>
        <taxon>Eukaryota</taxon>
        <taxon>Fungi</taxon>
        <taxon>Dikarya</taxon>
        <taxon>Basidiomycota</taxon>
        <taxon>Ustilaginomycotina</taxon>
        <taxon>Exobasidiomycetes</taxon>
        <taxon>Tilletiales</taxon>
        <taxon>Tilletiaceae</taxon>
        <taxon>Tilletia</taxon>
    </lineage>
</organism>
<sequence length="701" mass="77714">MVKREHEEDSSLPPARSQKRTATTSAAATTSSAQAGPSRTQQQQVRDGSASTSNGTAPRRSHTTTAAGDAGIGASSSRAGASTSRYGSTSGAGSGSAPRAKAEPSRPSLSNGNGHAAAASATGGKGAQAKFWRNDRCMRALALAAIPDVTTLLTIARLNSVAYGAAMGVFLERIEISKGSLPGIYKLLNKKRYLAQCVKELVVSDNWPYRDVWLAPSTSVASSFAQFWPSLLPFGQLAEIFNWVCPRRDQNVELRIDIALDFWCTKALYEVCRAQRACAARIRAIRITGTSPFYLPPSTVKPEEKATFLQHFEGVMWASLDSIVRMSDQLDLFQILPREETKMVVTIPATVPMSLADHQQDVRTVKLTIFPEHRLSSLSINFVDADQYPYEMKEFDIMLGRKWLDLTELRISFWGADSDVLRWSWSHPRLKILDADMSKTVEDRIVKFVHDHPSIEHLSLHSDQRTKRPTKYPPKLRSCAIVLGATSKDPFAAAVESDAPYVTALLKGRTWKQDLDLVPWTEKLSNLTALDLVIDVAQFTTMCGFFGRDNARHFASLLEICVICNKFEMDGSKRFQSGLDFLAYALEHFRFLPRVQVVALNSFNEALDKEDVRHRLFTLAPTLRAAAWLTTSEEAQIFSVEHIPQLHPNSAALRPVSPFLAGFSRLDCGQEERGWPFDYSFFLHSPDGRAVPRSPLVSFPG</sequence>
<evidence type="ECO:0000313" key="3">
    <source>
        <dbReference type="Proteomes" id="UP001176521"/>
    </source>
</evidence>
<gene>
    <name evidence="2" type="ORF">OC842_005008</name>
</gene>